<dbReference type="InterPro" id="IPR038418">
    <property type="entry name" value="6-PTP_synth/QueD_sf"/>
</dbReference>
<keyword evidence="4" id="KW-0456">Lyase</keyword>
<name>A0A0W8FP45_9ZZZZ</name>
<dbReference type="Pfam" id="PF01242">
    <property type="entry name" value="PTPS"/>
    <property type="match status" value="1"/>
</dbReference>
<evidence type="ECO:0000313" key="5">
    <source>
        <dbReference type="EMBL" id="KUG22698.1"/>
    </source>
</evidence>
<sequence length="125" mass="14894">MFRIAVRRDFVAHHFLIGGDWGSENKLHSHHYIMELELAGTSLNQHGYLIDIVDIEDHLDNQINRYREQTLNELDEFSGLNPSLEQFCRILCNRLSDNIHAQEVRKITLRLWEDKVNWASYEMER</sequence>
<proteinExistence type="predicted"/>
<dbReference type="InterPro" id="IPR007115">
    <property type="entry name" value="6-PTP_synth/QueD"/>
</dbReference>
<protein>
    <submittedName>
        <fullName evidence="5">Ptps-like type 4</fullName>
    </submittedName>
</protein>
<keyword evidence="2" id="KW-0479">Metal-binding</keyword>
<dbReference type="SUPFAM" id="SSF55620">
    <property type="entry name" value="Tetrahydrobiopterin biosynthesis enzymes-like"/>
    <property type="match status" value="1"/>
</dbReference>
<evidence type="ECO:0000256" key="4">
    <source>
        <dbReference type="ARBA" id="ARBA00023239"/>
    </source>
</evidence>
<evidence type="ECO:0000256" key="1">
    <source>
        <dbReference type="ARBA" id="ARBA00001947"/>
    </source>
</evidence>
<comment type="cofactor">
    <cofactor evidence="1">
        <name>Zn(2+)</name>
        <dbReference type="ChEBI" id="CHEBI:29105"/>
    </cofactor>
</comment>
<dbReference type="PANTHER" id="PTHR12589:SF7">
    <property type="entry name" value="6-PYRUVOYL TETRAHYDROBIOPTERIN SYNTHASE"/>
    <property type="match status" value="1"/>
</dbReference>
<dbReference type="GO" id="GO:0046872">
    <property type="term" value="F:metal ion binding"/>
    <property type="evidence" value="ECO:0007669"/>
    <property type="project" value="UniProtKB-KW"/>
</dbReference>
<dbReference type="Gene3D" id="3.30.479.10">
    <property type="entry name" value="6-pyruvoyl tetrahydropterin synthase/QueD"/>
    <property type="match status" value="1"/>
</dbReference>
<keyword evidence="3" id="KW-0862">Zinc</keyword>
<dbReference type="GO" id="GO:0016829">
    <property type="term" value="F:lyase activity"/>
    <property type="evidence" value="ECO:0007669"/>
    <property type="project" value="UniProtKB-KW"/>
</dbReference>
<comment type="caution">
    <text evidence="5">The sequence shown here is derived from an EMBL/GenBank/DDBJ whole genome shotgun (WGS) entry which is preliminary data.</text>
</comment>
<dbReference type="EMBL" id="LNQE01000944">
    <property type="protein sequence ID" value="KUG22698.1"/>
    <property type="molecule type" value="Genomic_DNA"/>
</dbReference>
<organism evidence="5">
    <name type="scientific">hydrocarbon metagenome</name>
    <dbReference type="NCBI Taxonomy" id="938273"/>
    <lineage>
        <taxon>unclassified sequences</taxon>
        <taxon>metagenomes</taxon>
        <taxon>ecological metagenomes</taxon>
    </lineage>
</organism>
<gene>
    <name evidence="5" type="ORF">ASZ90_007533</name>
</gene>
<evidence type="ECO:0000256" key="2">
    <source>
        <dbReference type="ARBA" id="ARBA00022723"/>
    </source>
</evidence>
<reference evidence="5" key="1">
    <citation type="journal article" date="2015" name="Proc. Natl. Acad. Sci. U.S.A.">
        <title>Networks of energetic and metabolic interactions define dynamics in microbial communities.</title>
        <authorList>
            <person name="Embree M."/>
            <person name="Liu J.K."/>
            <person name="Al-Bassam M.M."/>
            <person name="Zengler K."/>
        </authorList>
    </citation>
    <scope>NUCLEOTIDE SEQUENCE</scope>
</reference>
<accession>A0A0W8FP45</accession>
<evidence type="ECO:0000256" key="3">
    <source>
        <dbReference type="ARBA" id="ARBA00022833"/>
    </source>
</evidence>
<dbReference type="PANTHER" id="PTHR12589">
    <property type="entry name" value="PYRUVOYL TETRAHYDROBIOPTERIN SYNTHASE"/>
    <property type="match status" value="1"/>
</dbReference>
<dbReference type="AlphaFoldDB" id="A0A0W8FP45"/>